<keyword evidence="3" id="KW-1185">Reference proteome</keyword>
<accession>A0A368T893</accession>
<gene>
    <name evidence="2" type="ORF">DEF24_06990</name>
</gene>
<dbReference type="RefSeq" id="WP_114396614.1">
    <property type="nucleotide sequence ID" value="NZ_QEIM01000013.1"/>
</dbReference>
<evidence type="ECO:0000259" key="1">
    <source>
        <dbReference type="SMART" id="SM00881"/>
    </source>
</evidence>
<protein>
    <submittedName>
        <fullName evidence="2">CoA-binding protein</fullName>
    </submittedName>
</protein>
<feature type="domain" description="CoA-binding" evidence="1">
    <location>
        <begin position="18"/>
        <end position="112"/>
    </location>
</feature>
<dbReference type="InterPro" id="IPR003781">
    <property type="entry name" value="CoA-bd"/>
</dbReference>
<comment type="caution">
    <text evidence="2">The sequence shown here is derived from an EMBL/GenBank/DDBJ whole genome shotgun (WGS) entry which is preliminary data.</text>
</comment>
<evidence type="ECO:0000313" key="2">
    <source>
        <dbReference type="EMBL" id="RCV60520.1"/>
    </source>
</evidence>
<dbReference type="EMBL" id="QEIN01000038">
    <property type="protein sequence ID" value="RCV60520.1"/>
    <property type="molecule type" value="Genomic_DNA"/>
</dbReference>
<dbReference type="PANTHER" id="PTHR33303">
    <property type="entry name" value="CYTOPLASMIC PROTEIN-RELATED"/>
    <property type="match status" value="1"/>
</dbReference>
<dbReference type="SMART" id="SM00881">
    <property type="entry name" value="CoA_binding"/>
    <property type="match status" value="1"/>
</dbReference>
<dbReference type="OrthoDB" id="9804695at2"/>
<proteinExistence type="predicted"/>
<dbReference type="PANTHER" id="PTHR33303:SF2">
    <property type="entry name" value="COA-BINDING DOMAIN-CONTAINING PROTEIN"/>
    <property type="match status" value="1"/>
</dbReference>
<dbReference type="InterPro" id="IPR036291">
    <property type="entry name" value="NAD(P)-bd_dom_sf"/>
</dbReference>
<dbReference type="Gene3D" id="3.40.50.720">
    <property type="entry name" value="NAD(P)-binding Rossmann-like Domain"/>
    <property type="match status" value="1"/>
</dbReference>
<dbReference type="Proteomes" id="UP000253318">
    <property type="component" value="Unassembled WGS sequence"/>
</dbReference>
<dbReference type="AlphaFoldDB" id="A0A368T893"/>
<dbReference type="SUPFAM" id="SSF51735">
    <property type="entry name" value="NAD(P)-binding Rossmann-fold domains"/>
    <property type="match status" value="1"/>
</dbReference>
<name>A0A368T893_9ACTN</name>
<dbReference type="Pfam" id="PF13380">
    <property type="entry name" value="CoA_binding_2"/>
    <property type="match status" value="1"/>
</dbReference>
<organism evidence="2 3">
    <name type="scientific">Marinitenerispora sediminis</name>
    <dbReference type="NCBI Taxonomy" id="1931232"/>
    <lineage>
        <taxon>Bacteria</taxon>
        <taxon>Bacillati</taxon>
        <taxon>Actinomycetota</taxon>
        <taxon>Actinomycetes</taxon>
        <taxon>Streptosporangiales</taxon>
        <taxon>Nocardiopsidaceae</taxon>
        <taxon>Marinitenerispora</taxon>
    </lineage>
</organism>
<sequence length="145" mass="15452">MSGGPSDAAAADEEIRRILTGTRVWAIVGLGDNPDRPAYGVARFLQSRGKRIVPVHPTAATVHGEPGYRSLSEIPFPVDVVDVFRRSEDAGGVADEALALPGVAAVWFQLGVVDEAAARRVRAAGRAMVMDRCPAIEWPRLLGPL</sequence>
<evidence type="ECO:0000313" key="3">
    <source>
        <dbReference type="Proteomes" id="UP000253318"/>
    </source>
</evidence>
<reference evidence="2 3" key="1">
    <citation type="submission" date="2018-04" db="EMBL/GenBank/DDBJ databases">
        <title>Novel actinobacteria from marine sediment.</title>
        <authorList>
            <person name="Ng Z.Y."/>
            <person name="Tan G.Y.A."/>
        </authorList>
    </citation>
    <scope>NUCLEOTIDE SEQUENCE [LARGE SCALE GENOMIC DNA]</scope>
    <source>
        <strain evidence="2 3">TPS81</strain>
    </source>
</reference>